<evidence type="ECO:0000256" key="5">
    <source>
        <dbReference type="SAM" id="SignalP"/>
    </source>
</evidence>
<accession>A0AAD5K7P1</accession>
<keyword evidence="7" id="KW-1185">Reference proteome</keyword>
<dbReference type="Gene3D" id="2.120.10.80">
    <property type="entry name" value="Kelch-type beta propeller"/>
    <property type="match status" value="2"/>
</dbReference>
<dbReference type="Pfam" id="PF24681">
    <property type="entry name" value="Kelch_KLHDC2_KLHL20_DRC7"/>
    <property type="match status" value="1"/>
</dbReference>
<proteinExistence type="predicted"/>
<feature type="region of interest" description="Disordered" evidence="3">
    <location>
        <begin position="420"/>
        <end position="506"/>
    </location>
</feature>
<evidence type="ECO:0000256" key="1">
    <source>
        <dbReference type="ARBA" id="ARBA00022441"/>
    </source>
</evidence>
<comment type="caution">
    <text evidence="6">The sequence shown here is derived from an EMBL/GenBank/DDBJ whole genome shotgun (WGS) entry which is preliminary data.</text>
</comment>
<evidence type="ECO:0000256" key="4">
    <source>
        <dbReference type="SAM" id="Phobius"/>
    </source>
</evidence>
<evidence type="ECO:0000256" key="3">
    <source>
        <dbReference type="SAM" id="MobiDB-lite"/>
    </source>
</evidence>
<keyword evidence="4" id="KW-0472">Membrane</keyword>
<evidence type="ECO:0000256" key="2">
    <source>
        <dbReference type="ARBA" id="ARBA00022737"/>
    </source>
</evidence>
<keyword evidence="4" id="KW-1133">Transmembrane helix</keyword>
<dbReference type="Proteomes" id="UP001209540">
    <property type="component" value="Unassembled WGS sequence"/>
</dbReference>
<gene>
    <name evidence="6" type="ORF">BDA99DRAFT_560844</name>
</gene>
<evidence type="ECO:0000313" key="6">
    <source>
        <dbReference type="EMBL" id="KAI9259406.1"/>
    </source>
</evidence>
<dbReference type="PANTHER" id="PTHR46093">
    <property type="entry name" value="ACYL-COA-BINDING DOMAIN-CONTAINING PROTEIN 5"/>
    <property type="match status" value="1"/>
</dbReference>
<evidence type="ECO:0008006" key="8">
    <source>
        <dbReference type="Google" id="ProtNLM"/>
    </source>
</evidence>
<protein>
    <recommendedName>
        <fullName evidence="8">Galactose oxidase</fullName>
    </recommendedName>
</protein>
<reference evidence="6" key="1">
    <citation type="journal article" date="2022" name="IScience">
        <title>Evolution of zygomycete secretomes and the origins of terrestrial fungal ecologies.</title>
        <authorList>
            <person name="Chang Y."/>
            <person name="Wang Y."/>
            <person name="Mondo S."/>
            <person name="Ahrendt S."/>
            <person name="Andreopoulos W."/>
            <person name="Barry K."/>
            <person name="Beard J."/>
            <person name="Benny G.L."/>
            <person name="Blankenship S."/>
            <person name="Bonito G."/>
            <person name="Cuomo C."/>
            <person name="Desiro A."/>
            <person name="Gervers K.A."/>
            <person name="Hundley H."/>
            <person name="Kuo A."/>
            <person name="LaButti K."/>
            <person name="Lang B.F."/>
            <person name="Lipzen A."/>
            <person name="O'Donnell K."/>
            <person name="Pangilinan J."/>
            <person name="Reynolds N."/>
            <person name="Sandor L."/>
            <person name="Smith M.E."/>
            <person name="Tsang A."/>
            <person name="Grigoriev I.V."/>
            <person name="Stajich J.E."/>
            <person name="Spatafora J.W."/>
        </authorList>
    </citation>
    <scope>NUCLEOTIDE SEQUENCE</scope>
    <source>
        <strain evidence="6">RSA 2281</strain>
    </source>
</reference>
<feature type="compositionally biased region" description="Basic and acidic residues" evidence="3">
    <location>
        <begin position="496"/>
        <end position="506"/>
    </location>
</feature>
<dbReference type="InterPro" id="IPR011043">
    <property type="entry name" value="Gal_Oxase/kelch_b-propeller"/>
</dbReference>
<dbReference type="InterPro" id="IPR015915">
    <property type="entry name" value="Kelch-typ_b-propeller"/>
</dbReference>
<organism evidence="6 7">
    <name type="scientific">Phascolomyces articulosus</name>
    <dbReference type="NCBI Taxonomy" id="60185"/>
    <lineage>
        <taxon>Eukaryota</taxon>
        <taxon>Fungi</taxon>
        <taxon>Fungi incertae sedis</taxon>
        <taxon>Mucoromycota</taxon>
        <taxon>Mucoromycotina</taxon>
        <taxon>Mucoromycetes</taxon>
        <taxon>Mucorales</taxon>
        <taxon>Lichtheimiaceae</taxon>
        <taxon>Phascolomyces</taxon>
    </lineage>
</organism>
<feature type="transmembrane region" description="Helical" evidence="4">
    <location>
        <begin position="388"/>
        <end position="411"/>
    </location>
</feature>
<keyword evidence="4" id="KW-0812">Transmembrane</keyword>
<dbReference type="EMBL" id="JAIXMP010000017">
    <property type="protein sequence ID" value="KAI9259406.1"/>
    <property type="molecule type" value="Genomic_DNA"/>
</dbReference>
<dbReference type="PANTHER" id="PTHR46093:SF18">
    <property type="entry name" value="FIBRONECTIN TYPE-III DOMAIN-CONTAINING PROTEIN"/>
    <property type="match status" value="1"/>
</dbReference>
<sequence length="506" mass="54135">MKIYSCLLSAAALVGLEVMAMTPEPRYGGDSILLNRRLYYYGGRGSTGTNTTTLQDLIYLDITNSAQVSSAQSNWQQAQVTGGLTAEPNYLYAMAVIPDLNSIMIYGGAGYNSENQLLQHSVVVYNATTDTWQNLAEPQPRLKQVFAGTASRGDDGKAYVFGGRSYASGIMPPFNRDVRIYDFAAASWSQGAALPANVGVRFRTPTTLAGKDLYYIGGMTANYTDTQITSDNIMVPMTDILIYNIDDNQWRTAQATGDIPNPRIMHTIASKPNSQDILLYGGKYNISTNVPIPGNICYVLNTNSMAWEKKNPVGVGPGALYGHAAVFADYSSLLFIMFGVNSTGNSQSGFHILNTETWTWDASYLSSYPGQDDGSSGGGSSNSISGGAIAGIVVGCVAGVSIIAGLLFFLIRRRRRNGNKEEMTTGGKFTNVSDGTGGGGVKPEDTNDGIPNATLSPLLPSETAPPYRAQVPDEIDPPMALSVQNTNNAQSAPRTENMRAVKPDGE</sequence>
<reference evidence="6" key="2">
    <citation type="submission" date="2023-02" db="EMBL/GenBank/DDBJ databases">
        <authorList>
            <consortium name="DOE Joint Genome Institute"/>
            <person name="Mondo S.J."/>
            <person name="Chang Y."/>
            <person name="Wang Y."/>
            <person name="Ahrendt S."/>
            <person name="Andreopoulos W."/>
            <person name="Barry K."/>
            <person name="Beard J."/>
            <person name="Benny G.L."/>
            <person name="Blankenship S."/>
            <person name="Bonito G."/>
            <person name="Cuomo C."/>
            <person name="Desiro A."/>
            <person name="Gervers K.A."/>
            <person name="Hundley H."/>
            <person name="Kuo A."/>
            <person name="LaButti K."/>
            <person name="Lang B.F."/>
            <person name="Lipzen A."/>
            <person name="O'Donnell K."/>
            <person name="Pangilinan J."/>
            <person name="Reynolds N."/>
            <person name="Sandor L."/>
            <person name="Smith M.W."/>
            <person name="Tsang A."/>
            <person name="Grigoriev I.V."/>
            <person name="Stajich J.E."/>
            <person name="Spatafora J.W."/>
        </authorList>
    </citation>
    <scope>NUCLEOTIDE SEQUENCE</scope>
    <source>
        <strain evidence="6">RSA 2281</strain>
    </source>
</reference>
<feature type="chain" id="PRO_5042179974" description="Galactose oxidase" evidence="5">
    <location>
        <begin position="21"/>
        <end position="506"/>
    </location>
</feature>
<keyword evidence="1" id="KW-0880">Kelch repeat</keyword>
<feature type="compositionally biased region" description="Polar residues" evidence="3">
    <location>
        <begin position="482"/>
        <end position="494"/>
    </location>
</feature>
<name>A0AAD5K7P1_9FUNG</name>
<evidence type="ECO:0000313" key="7">
    <source>
        <dbReference type="Proteomes" id="UP001209540"/>
    </source>
</evidence>
<feature type="signal peptide" evidence="5">
    <location>
        <begin position="1"/>
        <end position="20"/>
    </location>
</feature>
<keyword evidence="5" id="KW-0732">Signal</keyword>
<dbReference type="AlphaFoldDB" id="A0AAD5K7P1"/>
<keyword evidence="2" id="KW-0677">Repeat</keyword>
<dbReference type="SUPFAM" id="SSF50965">
    <property type="entry name" value="Galactose oxidase, central domain"/>
    <property type="match status" value="2"/>
</dbReference>